<dbReference type="EMBL" id="CAMXCT020000588">
    <property type="protein sequence ID" value="CAL1134182.1"/>
    <property type="molecule type" value="Genomic_DNA"/>
</dbReference>
<protein>
    <submittedName>
        <fullName evidence="3">RING-type domain-containing protein</fullName>
    </submittedName>
</protein>
<proteinExistence type="predicted"/>
<dbReference type="EMBL" id="CAMXCT010000588">
    <property type="protein sequence ID" value="CAI3980807.1"/>
    <property type="molecule type" value="Genomic_DNA"/>
</dbReference>
<comment type="caution">
    <text evidence="1">The sequence shown here is derived from an EMBL/GenBank/DDBJ whole genome shotgun (WGS) entry which is preliminary data.</text>
</comment>
<dbReference type="Proteomes" id="UP001152797">
    <property type="component" value="Unassembled WGS sequence"/>
</dbReference>
<accession>A0A9P1BW54</accession>
<evidence type="ECO:0000313" key="1">
    <source>
        <dbReference type="EMBL" id="CAI3980807.1"/>
    </source>
</evidence>
<evidence type="ECO:0000313" key="2">
    <source>
        <dbReference type="EMBL" id="CAL1134182.1"/>
    </source>
</evidence>
<organism evidence="1">
    <name type="scientific">Cladocopium goreaui</name>
    <dbReference type="NCBI Taxonomy" id="2562237"/>
    <lineage>
        <taxon>Eukaryota</taxon>
        <taxon>Sar</taxon>
        <taxon>Alveolata</taxon>
        <taxon>Dinophyceae</taxon>
        <taxon>Suessiales</taxon>
        <taxon>Symbiodiniaceae</taxon>
        <taxon>Cladocopium</taxon>
    </lineage>
</organism>
<dbReference type="OrthoDB" id="439695at2759"/>
<name>A0A9P1BW54_9DINO</name>
<dbReference type="EMBL" id="CAMXCT030000588">
    <property type="protein sequence ID" value="CAL4768119.1"/>
    <property type="molecule type" value="Genomic_DNA"/>
</dbReference>
<evidence type="ECO:0000313" key="3">
    <source>
        <dbReference type="EMBL" id="CAL4768119.1"/>
    </source>
</evidence>
<gene>
    <name evidence="1" type="ORF">C1SCF055_LOCUS8660</name>
</gene>
<reference evidence="1" key="1">
    <citation type="submission" date="2022-10" db="EMBL/GenBank/DDBJ databases">
        <authorList>
            <person name="Chen Y."/>
            <person name="Dougan E. K."/>
            <person name="Chan C."/>
            <person name="Rhodes N."/>
            <person name="Thang M."/>
        </authorList>
    </citation>
    <scope>NUCLEOTIDE SEQUENCE</scope>
</reference>
<keyword evidence="4" id="KW-1185">Reference proteome</keyword>
<sequence length="341" mass="38986">MGFVHKPNLCPTCECKKIQGPCQQTRQNRSPWWFWRCSFWSCQTRLPFLNNSAFVGLRLQPKTLVQLILHYASSSLTKVVTRDDLVQAVNVGWQQGQHFLDVLTTQEAEAGELFCKTAVLSRSIECDATGLGRYYVKRTNLLMADQIQQLEDKKKSQCKAYPCHIRLLGLHERGGAFVAAFLRPRVALPKSRPPVEAWDEIRSSGLLDRVSHRGKRALYSDGARAWMTAGKHLGIKCYQVSHQRKEFCRSLSEVDPKLSKKAGTQVIDRKWKALKDFLPSNYHRKINGPHGSQVNPRMRQRVFQFCWRNSLKWPSPAQFLKQLAKLQGKNCSGVSFQGAEK</sequence>
<reference evidence="2" key="2">
    <citation type="submission" date="2024-04" db="EMBL/GenBank/DDBJ databases">
        <authorList>
            <person name="Chen Y."/>
            <person name="Shah S."/>
            <person name="Dougan E. K."/>
            <person name="Thang M."/>
            <person name="Chan C."/>
        </authorList>
    </citation>
    <scope>NUCLEOTIDE SEQUENCE [LARGE SCALE GENOMIC DNA]</scope>
</reference>
<evidence type="ECO:0000313" key="4">
    <source>
        <dbReference type="Proteomes" id="UP001152797"/>
    </source>
</evidence>
<dbReference type="AlphaFoldDB" id="A0A9P1BW54"/>